<protein>
    <submittedName>
        <fullName evidence="2 3">Uncharacterized protein</fullName>
    </submittedName>
</protein>
<dbReference type="RefSeq" id="XP_009218782.1">
    <property type="nucleotide sequence ID" value="XM_009220518.1"/>
</dbReference>
<dbReference type="Proteomes" id="UP000006039">
    <property type="component" value="Unassembled WGS sequence"/>
</dbReference>
<name>J3NN85_GAET3</name>
<dbReference type="GeneID" id="20343201"/>
<evidence type="ECO:0000313" key="2">
    <source>
        <dbReference type="EMBL" id="EJT77637.1"/>
    </source>
</evidence>
<dbReference type="EMBL" id="GL385396">
    <property type="protein sequence ID" value="EJT77637.1"/>
    <property type="molecule type" value="Genomic_DNA"/>
</dbReference>
<reference evidence="4" key="1">
    <citation type="submission" date="2010-07" db="EMBL/GenBank/DDBJ databases">
        <title>The genome sequence of Gaeumannomyces graminis var. tritici strain R3-111a-1.</title>
        <authorList>
            <consortium name="The Broad Institute Genome Sequencing Platform"/>
            <person name="Ma L.-J."/>
            <person name="Dead R."/>
            <person name="Young S."/>
            <person name="Zeng Q."/>
            <person name="Koehrsen M."/>
            <person name="Alvarado L."/>
            <person name="Berlin A."/>
            <person name="Chapman S.B."/>
            <person name="Chen Z."/>
            <person name="Freedman E."/>
            <person name="Gellesch M."/>
            <person name="Goldberg J."/>
            <person name="Griggs A."/>
            <person name="Gujja S."/>
            <person name="Heilman E.R."/>
            <person name="Heiman D."/>
            <person name="Hepburn T."/>
            <person name="Howarth C."/>
            <person name="Jen D."/>
            <person name="Larson L."/>
            <person name="Mehta T."/>
            <person name="Neiman D."/>
            <person name="Pearson M."/>
            <person name="Roberts A."/>
            <person name="Saif S."/>
            <person name="Shea T."/>
            <person name="Shenoy N."/>
            <person name="Sisk P."/>
            <person name="Stolte C."/>
            <person name="Sykes S."/>
            <person name="Walk T."/>
            <person name="White J."/>
            <person name="Yandava C."/>
            <person name="Haas B."/>
            <person name="Nusbaum C."/>
            <person name="Birren B."/>
        </authorList>
    </citation>
    <scope>NUCLEOTIDE SEQUENCE [LARGE SCALE GENOMIC DNA]</scope>
    <source>
        <strain evidence="4">R3-111a-1</strain>
    </source>
</reference>
<reference evidence="3" key="5">
    <citation type="submission" date="2018-04" db="UniProtKB">
        <authorList>
            <consortium name="EnsemblFungi"/>
        </authorList>
    </citation>
    <scope>IDENTIFICATION</scope>
    <source>
        <strain evidence="3">R3-111a-1</strain>
    </source>
</reference>
<gene>
    <name evidence="3" type="primary">20343201</name>
    <name evidence="2" type="ORF">GGTG_02743</name>
</gene>
<sequence length="132" mass="14049">MDPRPNRGCTGNLKYLICVATFAPSLPGRPIPASPNQSALCGAGPMHMTWQDSKPGSKLWPSALRDLGALVSRFTPDVQSSVPHGDRGQALAIPCSRSRNSIRARPGHTLPDQGKEDIPLSPAALDDRVACK</sequence>
<accession>J3NN85</accession>
<dbReference type="VEuPathDB" id="FungiDB:GGTG_02743"/>
<dbReference type="HOGENOM" id="CLU_1917191_0_0_1"/>
<dbReference type="AlphaFoldDB" id="J3NN85"/>
<evidence type="ECO:0000313" key="4">
    <source>
        <dbReference type="Proteomes" id="UP000006039"/>
    </source>
</evidence>
<dbReference type="EnsemblFungi" id="EJT77637">
    <property type="protein sequence ID" value="EJT77637"/>
    <property type="gene ID" value="GGTG_02743"/>
</dbReference>
<reference evidence="2" key="3">
    <citation type="submission" date="2010-09" db="EMBL/GenBank/DDBJ databases">
        <title>Annotation of Gaeumannomyces graminis var. tritici R3-111a-1.</title>
        <authorList>
            <consortium name="The Broad Institute Genome Sequencing Platform"/>
            <person name="Ma L.-J."/>
            <person name="Dead R."/>
            <person name="Young S.K."/>
            <person name="Zeng Q."/>
            <person name="Gargeya S."/>
            <person name="Fitzgerald M."/>
            <person name="Haas B."/>
            <person name="Abouelleil A."/>
            <person name="Alvarado L."/>
            <person name="Arachchi H.M."/>
            <person name="Berlin A."/>
            <person name="Brown A."/>
            <person name="Chapman S.B."/>
            <person name="Chen Z."/>
            <person name="Dunbar C."/>
            <person name="Freedman E."/>
            <person name="Gearin G."/>
            <person name="Gellesch M."/>
            <person name="Goldberg J."/>
            <person name="Griggs A."/>
            <person name="Gujja S."/>
            <person name="Heiman D."/>
            <person name="Howarth C."/>
            <person name="Larson L."/>
            <person name="Lui A."/>
            <person name="MacDonald P.J.P."/>
            <person name="Mehta T."/>
            <person name="Montmayeur A."/>
            <person name="Murphy C."/>
            <person name="Neiman D."/>
            <person name="Pearson M."/>
            <person name="Priest M."/>
            <person name="Roberts A."/>
            <person name="Saif S."/>
            <person name="Shea T."/>
            <person name="Shenoy N."/>
            <person name="Sisk P."/>
            <person name="Stolte C."/>
            <person name="Sykes S."/>
            <person name="Yandava C."/>
            <person name="Wortman J."/>
            <person name="Nusbaum C."/>
            <person name="Birren B."/>
        </authorList>
    </citation>
    <scope>NUCLEOTIDE SEQUENCE</scope>
    <source>
        <strain evidence="2">R3-111a-1</strain>
    </source>
</reference>
<organism evidence="2">
    <name type="scientific">Gaeumannomyces tritici (strain R3-111a-1)</name>
    <name type="common">Wheat and barley take-all root rot fungus</name>
    <name type="synonym">Gaeumannomyces graminis var. tritici</name>
    <dbReference type="NCBI Taxonomy" id="644352"/>
    <lineage>
        <taxon>Eukaryota</taxon>
        <taxon>Fungi</taxon>
        <taxon>Dikarya</taxon>
        <taxon>Ascomycota</taxon>
        <taxon>Pezizomycotina</taxon>
        <taxon>Sordariomycetes</taxon>
        <taxon>Sordariomycetidae</taxon>
        <taxon>Magnaporthales</taxon>
        <taxon>Magnaporthaceae</taxon>
        <taxon>Gaeumannomyces</taxon>
    </lineage>
</organism>
<keyword evidence="4" id="KW-1185">Reference proteome</keyword>
<feature type="region of interest" description="Disordered" evidence="1">
    <location>
        <begin position="78"/>
        <end position="120"/>
    </location>
</feature>
<evidence type="ECO:0000313" key="3">
    <source>
        <dbReference type="EnsemblFungi" id="EJT77637"/>
    </source>
</evidence>
<proteinExistence type="predicted"/>
<reference evidence="3" key="4">
    <citation type="journal article" date="2015" name="G3 (Bethesda)">
        <title>Genome sequences of three phytopathogenic species of the Magnaporthaceae family of fungi.</title>
        <authorList>
            <person name="Okagaki L.H."/>
            <person name="Nunes C.C."/>
            <person name="Sailsbery J."/>
            <person name="Clay B."/>
            <person name="Brown D."/>
            <person name="John T."/>
            <person name="Oh Y."/>
            <person name="Young N."/>
            <person name="Fitzgerald M."/>
            <person name="Haas B.J."/>
            <person name="Zeng Q."/>
            <person name="Young S."/>
            <person name="Adiconis X."/>
            <person name="Fan L."/>
            <person name="Levin J.Z."/>
            <person name="Mitchell T.K."/>
            <person name="Okubara P.A."/>
            <person name="Farman M.L."/>
            <person name="Kohn L.M."/>
            <person name="Birren B."/>
            <person name="Ma L.-J."/>
            <person name="Dean R.A."/>
        </authorList>
    </citation>
    <scope>NUCLEOTIDE SEQUENCE</scope>
    <source>
        <strain evidence="3">R3-111a-1</strain>
    </source>
</reference>
<reference evidence="2" key="2">
    <citation type="submission" date="2010-07" db="EMBL/GenBank/DDBJ databases">
        <authorList>
            <consortium name="The Broad Institute Genome Sequencing Platform"/>
            <consortium name="Broad Institute Genome Sequencing Center for Infectious Disease"/>
            <person name="Ma L.-J."/>
            <person name="Dead R."/>
            <person name="Young S."/>
            <person name="Zeng Q."/>
            <person name="Koehrsen M."/>
            <person name="Alvarado L."/>
            <person name="Berlin A."/>
            <person name="Chapman S.B."/>
            <person name="Chen Z."/>
            <person name="Freedman E."/>
            <person name="Gellesch M."/>
            <person name="Goldberg J."/>
            <person name="Griggs A."/>
            <person name="Gujja S."/>
            <person name="Heilman E.R."/>
            <person name="Heiman D."/>
            <person name="Hepburn T."/>
            <person name="Howarth C."/>
            <person name="Jen D."/>
            <person name="Larson L."/>
            <person name="Mehta T."/>
            <person name="Neiman D."/>
            <person name="Pearson M."/>
            <person name="Roberts A."/>
            <person name="Saif S."/>
            <person name="Shea T."/>
            <person name="Shenoy N."/>
            <person name="Sisk P."/>
            <person name="Stolte C."/>
            <person name="Sykes S."/>
            <person name="Walk T."/>
            <person name="White J."/>
            <person name="Yandava C."/>
            <person name="Haas B."/>
            <person name="Nusbaum C."/>
            <person name="Birren B."/>
        </authorList>
    </citation>
    <scope>NUCLEOTIDE SEQUENCE</scope>
    <source>
        <strain evidence="2">R3-111a-1</strain>
    </source>
</reference>
<evidence type="ECO:0000256" key="1">
    <source>
        <dbReference type="SAM" id="MobiDB-lite"/>
    </source>
</evidence>